<keyword evidence="2" id="KW-0812">Transmembrane</keyword>
<accession>A0AAV9MWR9</accession>
<reference evidence="4 5" key="1">
    <citation type="submission" date="2023-08" db="EMBL/GenBank/DDBJ databases">
        <title>Black Yeasts Isolated from many extreme environments.</title>
        <authorList>
            <person name="Coleine C."/>
            <person name="Stajich J.E."/>
            <person name="Selbmann L."/>
        </authorList>
    </citation>
    <scope>NUCLEOTIDE SEQUENCE [LARGE SCALE GENOMIC DNA]</scope>
    <source>
        <strain evidence="4 5">CCFEE 5792</strain>
    </source>
</reference>
<comment type="caution">
    <text evidence="4">The sequence shown here is derived from an EMBL/GenBank/DDBJ whole genome shotgun (WGS) entry which is preliminary data.</text>
</comment>
<dbReference type="Proteomes" id="UP001358417">
    <property type="component" value="Unassembled WGS sequence"/>
</dbReference>
<dbReference type="InterPro" id="IPR037473">
    <property type="entry name" value="Lcp-like"/>
</dbReference>
<evidence type="ECO:0000259" key="3">
    <source>
        <dbReference type="Pfam" id="PF09995"/>
    </source>
</evidence>
<dbReference type="PANTHER" id="PTHR37539">
    <property type="entry name" value="SECRETED PROTEIN-RELATED"/>
    <property type="match status" value="1"/>
</dbReference>
<dbReference type="PANTHER" id="PTHR37539:SF1">
    <property type="entry name" value="ER-BOUND OXYGENASE MPAB_MPAB'_RUBBER OXYGENASE CATALYTIC DOMAIN-CONTAINING PROTEIN"/>
    <property type="match status" value="1"/>
</dbReference>
<organism evidence="4 5">
    <name type="scientific">Exophiala bonariae</name>
    <dbReference type="NCBI Taxonomy" id="1690606"/>
    <lineage>
        <taxon>Eukaryota</taxon>
        <taxon>Fungi</taxon>
        <taxon>Dikarya</taxon>
        <taxon>Ascomycota</taxon>
        <taxon>Pezizomycotina</taxon>
        <taxon>Eurotiomycetes</taxon>
        <taxon>Chaetothyriomycetidae</taxon>
        <taxon>Chaetothyriales</taxon>
        <taxon>Herpotrichiellaceae</taxon>
        <taxon>Exophiala</taxon>
    </lineage>
</organism>
<keyword evidence="2" id="KW-1133">Transmembrane helix</keyword>
<dbReference type="GeneID" id="89976929"/>
<protein>
    <recommendedName>
        <fullName evidence="3">ER-bound oxygenase mpaB/mpaB'/Rubber oxygenase catalytic domain-containing protein</fullName>
    </recommendedName>
</protein>
<feature type="transmembrane region" description="Helical" evidence="2">
    <location>
        <begin position="449"/>
        <end position="468"/>
    </location>
</feature>
<dbReference type="InterPro" id="IPR018713">
    <property type="entry name" value="MPAB/Lcp_cat_dom"/>
</dbReference>
<sequence>MAWPNPFRRRDEHTRTCWGYTFQLTPDHLTPEQAHPLKFSYDVLGEECYDILKQISPQEAPRAETPLPKSESLQKSRETVPSGEKPSKPKPDLYAIFRDNHENDPKLQQLWDEVTTIPDWVDWDQIARGQDIFYRYGGATMTGLAYQSLLGGMGANRVVEVLARTGGFSVKVARHRLFETAQHILECTRSLESIRPGGAGFSSSIRVRLLHAAVRARIMKLAETRPEYYSVEKYGVPINDLDCIATIGTFSGTIIWLSLPRQGIWLREQEVHDYIALWRLIAHYMGTPTEWFSSPAKAKAMMESLLMNEINPSETSKILAANIIRGLEAQPPTYASRSFLEVNARWLNGNELCDALGLGRPSLWYWALMSGQCIFFMSVCYLYRSIPSLDKRKVSALRNVFWALIVEGKYGLGQETVFDFKYIPDFNVITARGGDEQAKMMEAGVERRSLNTLLIATGCLLFTGYVGLKVTAGILGRIF</sequence>
<gene>
    <name evidence="4" type="ORF">LTR84_008766</name>
</gene>
<feature type="region of interest" description="Disordered" evidence="1">
    <location>
        <begin position="56"/>
        <end position="92"/>
    </location>
</feature>
<evidence type="ECO:0000256" key="1">
    <source>
        <dbReference type="SAM" id="MobiDB-lite"/>
    </source>
</evidence>
<proteinExistence type="predicted"/>
<dbReference type="Pfam" id="PF09995">
    <property type="entry name" value="MPAB_Lcp_cat"/>
    <property type="match status" value="1"/>
</dbReference>
<name>A0AAV9MWR9_9EURO</name>
<evidence type="ECO:0000313" key="4">
    <source>
        <dbReference type="EMBL" id="KAK5045980.1"/>
    </source>
</evidence>
<evidence type="ECO:0000256" key="2">
    <source>
        <dbReference type="SAM" id="Phobius"/>
    </source>
</evidence>
<keyword evidence="2" id="KW-0472">Membrane</keyword>
<dbReference type="AlphaFoldDB" id="A0AAV9MWR9"/>
<keyword evidence="5" id="KW-1185">Reference proteome</keyword>
<dbReference type="GO" id="GO:0016491">
    <property type="term" value="F:oxidoreductase activity"/>
    <property type="evidence" value="ECO:0007669"/>
    <property type="project" value="InterPro"/>
</dbReference>
<dbReference type="RefSeq" id="XP_064701585.1">
    <property type="nucleotide sequence ID" value="XM_064852311.1"/>
</dbReference>
<evidence type="ECO:0000313" key="5">
    <source>
        <dbReference type="Proteomes" id="UP001358417"/>
    </source>
</evidence>
<feature type="transmembrane region" description="Helical" evidence="2">
    <location>
        <begin position="363"/>
        <end position="383"/>
    </location>
</feature>
<feature type="domain" description="ER-bound oxygenase mpaB/mpaB'/Rubber oxygenase catalytic" evidence="3">
    <location>
        <begin position="134"/>
        <end position="364"/>
    </location>
</feature>
<dbReference type="EMBL" id="JAVRRD010000033">
    <property type="protein sequence ID" value="KAK5045980.1"/>
    <property type="molecule type" value="Genomic_DNA"/>
</dbReference>